<dbReference type="InterPro" id="IPR001647">
    <property type="entry name" value="HTH_TetR"/>
</dbReference>
<dbReference type="OrthoDB" id="5242433at2"/>
<evidence type="ECO:0000256" key="5">
    <source>
        <dbReference type="PROSITE-ProRule" id="PRU00335"/>
    </source>
</evidence>
<dbReference type="InterPro" id="IPR009057">
    <property type="entry name" value="Homeodomain-like_sf"/>
</dbReference>
<dbReference type="Pfam" id="PF13977">
    <property type="entry name" value="TetR_C_6"/>
    <property type="match status" value="1"/>
</dbReference>
<dbReference type="EMBL" id="CP011112">
    <property type="protein sequence ID" value="AKU15485.1"/>
    <property type="molecule type" value="Genomic_DNA"/>
</dbReference>
<dbReference type="KEGG" id="lmoi:VV02_05745"/>
<dbReference type="InterPro" id="IPR036271">
    <property type="entry name" value="Tet_transcr_reg_TetR-rel_C_sf"/>
</dbReference>
<dbReference type="Proteomes" id="UP000066480">
    <property type="component" value="Chromosome"/>
</dbReference>
<dbReference type="RefSeq" id="WP_052590389.1">
    <property type="nucleotide sequence ID" value="NZ_CP011112.1"/>
</dbReference>
<dbReference type="Gene3D" id="1.10.357.10">
    <property type="entry name" value="Tetracycline Repressor, domain 2"/>
    <property type="match status" value="1"/>
</dbReference>
<evidence type="ECO:0000313" key="8">
    <source>
        <dbReference type="Proteomes" id="UP000066480"/>
    </source>
</evidence>
<evidence type="ECO:0000259" key="6">
    <source>
        <dbReference type="PROSITE" id="PS50977"/>
    </source>
</evidence>
<feature type="domain" description="HTH tetR-type" evidence="6">
    <location>
        <begin position="7"/>
        <end position="67"/>
    </location>
</feature>
<dbReference type="SUPFAM" id="SSF46689">
    <property type="entry name" value="Homeodomain-like"/>
    <property type="match status" value="1"/>
</dbReference>
<feature type="DNA-binding region" description="H-T-H motif" evidence="5">
    <location>
        <begin position="30"/>
        <end position="49"/>
    </location>
</feature>
<dbReference type="PATRIC" id="fig|571913.6.peg.1171"/>
<sequence length="202" mass="22942">MARMSADERRELLVEAAIRVMTRDGVAKATTRSIVAEADMQLGMFHYCFRSKQELLEQVIEAITGHSLERAGTLLQQRTTVRDTLRAAMQMYWDHVLANPDEHQLTYELTQYALREPGFEGLARKQYEFYLETLVDLLDSSAKELDAEFTIPTAVLARYLITIIDGLTLNWIVLRDDKIPEAVLDEAADHIGSLSRPAKRSA</sequence>
<dbReference type="PANTHER" id="PTHR43479:SF11">
    <property type="entry name" value="ACREF_ENVCD OPERON REPRESSOR-RELATED"/>
    <property type="match status" value="1"/>
</dbReference>
<evidence type="ECO:0000256" key="4">
    <source>
        <dbReference type="ARBA" id="ARBA00023163"/>
    </source>
</evidence>
<reference evidence="7 8" key="1">
    <citation type="submission" date="2015-03" db="EMBL/GenBank/DDBJ databases">
        <title>Luteipulveratus halotolerans sp. nov., a novel actinobacterium (Dermacoccaceae) from Sarawak, Malaysia.</title>
        <authorList>
            <person name="Juboi H."/>
            <person name="Basik A."/>
            <person name="Shamsul S.S."/>
            <person name="Arnold P."/>
            <person name="Schmitt E.K."/>
            <person name="Sanglier J.-J."/>
            <person name="Yeo T."/>
        </authorList>
    </citation>
    <scope>NUCLEOTIDE SEQUENCE [LARGE SCALE GENOMIC DNA]</scope>
    <source>
        <strain evidence="7 8">MN07-A0370</strain>
    </source>
</reference>
<dbReference type="GO" id="GO:0003677">
    <property type="term" value="F:DNA binding"/>
    <property type="evidence" value="ECO:0007669"/>
    <property type="project" value="UniProtKB-UniRule"/>
</dbReference>
<gene>
    <name evidence="7" type="ORF">VV02_05745</name>
</gene>
<dbReference type="PROSITE" id="PS50977">
    <property type="entry name" value="HTH_TETR_2"/>
    <property type="match status" value="1"/>
</dbReference>
<evidence type="ECO:0000256" key="3">
    <source>
        <dbReference type="ARBA" id="ARBA00023125"/>
    </source>
</evidence>
<dbReference type="Pfam" id="PF00440">
    <property type="entry name" value="TetR_N"/>
    <property type="match status" value="1"/>
</dbReference>
<evidence type="ECO:0000256" key="2">
    <source>
        <dbReference type="ARBA" id="ARBA00023015"/>
    </source>
</evidence>
<keyword evidence="1" id="KW-0678">Repressor</keyword>
<proteinExistence type="predicted"/>
<dbReference type="InterPro" id="IPR050624">
    <property type="entry name" value="HTH-type_Tx_Regulator"/>
</dbReference>
<keyword evidence="2" id="KW-0805">Transcription regulation</keyword>
<name>A0A0K1JFW1_9MICO</name>
<accession>A0A0K1JFW1</accession>
<dbReference type="InterPro" id="IPR039538">
    <property type="entry name" value="BetI_C"/>
</dbReference>
<dbReference type="STRING" id="571913.VV02_05745"/>
<organism evidence="7 8">
    <name type="scientific">Luteipulveratus mongoliensis</name>
    <dbReference type="NCBI Taxonomy" id="571913"/>
    <lineage>
        <taxon>Bacteria</taxon>
        <taxon>Bacillati</taxon>
        <taxon>Actinomycetota</taxon>
        <taxon>Actinomycetes</taxon>
        <taxon>Micrococcales</taxon>
        <taxon>Dermacoccaceae</taxon>
        <taxon>Luteipulveratus</taxon>
    </lineage>
</organism>
<evidence type="ECO:0000256" key="1">
    <source>
        <dbReference type="ARBA" id="ARBA00022491"/>
    </source>
</evidence>
<dbReference type="SUPFAM" id="SSF48498">
    <property type="entry name" value="Tetracyclin repressor-like, C-terminal domain"/>
    <property type="match status" value="1"/>
</dbReference>
<protein>
    <submittedName>
        <fullName evidence="7">Transcriptional regulator</fullName>
    </submittedName>
</protein>
<dbReference type="AlphaFoldDB" id="A0A0K1JFW1"/>
<dbReference type="PANTHER" id="PTHR43479">
    <property type="entry name" value="ACREF/ENVCD OPERON REPRESSOR-RELATED"/>
    <property type="match status" value="1"/>
</dbReference>
<keyword evidence="3 5" id="KW-0238">DNA-binding</keyword>
<keyword evidence="4" id="KW-0804">Transcription</keyword>
<evidence type="ECO:0000313" key="7">
    <source>
        <dbReference type="EMBL" id="AKU15485.1"/>
    </source>
</evidence>
<keyword evidence="8" id="KW-1185">Reference proteome</keyword>